<protein>
    <recommendedName>
        <fullName evidence="2">HTH arsR-type domain-containing protein</fullName>
    </recommendedName>
</protein>
<reference evidence="1" key="1">
    <citation type="submission" date="2018-05" db="EMBL/GenBank/DDBJ databases">
        <authorList>
            <person name="Lanie J.A."/>
            <person name="Ng W.-L."/>
            <person name="Kazmierczak K.M."/>
            <person name="Andrzejewski T.M."/>
            <person name="Davidsen T.M."/>
            <person name="Wayne K.J."/>
            <person name="Tettelin H."/>
            <person name="Glass J.I."/>
            <person name="Rusch D."/>
            <person name="Podicherti R."/>
            <person name="Tsui H.-C.T."/>
            <person name="Winkler M.E."/>
        </authorList>
    </citation>
    <scope>NUCLEOTIDE SEQUENCE</scope>
</reference>
<evidence type="ECO:0000313" key="1">
    <source>
        <dbReference type="EMBL" id="SVC63341.1"/>
    </source>
</evidence>
<dbReference type="InterPro" id="IPR036390">
    <property type="entry name" value="WH_DNA-bd_sf"/>
</dbReference>
<gene>
    <name evidence="1" type="ORF">METZ01_LOCUS316195</name>
</gene>
<dbReference type="Gene3D" id="1.10.10.10">
    <property type="entry name" value="Winged helix-like DNA-binding domain superfamily/Winged helix DNA-binding domain"/>
    <property type="match status" value="1"/>
</dbReference>
<evidence type="ECO:0008006" key="2">
    <source>
        <dbReference type="Google" id="ProtNLM"/>
    </source>
</evidence>
<dbReference type="InterPro" id="IPR036388">
    <property type="entry name" value="WH-like_DNA-bd_sf"/>
</dbReference>
<dbReference type="SUPFAM" id="SSF46785">
    <property type="entry name" value="Winged helix' DNA-binding domain"/>
    <property type="match status" value="1"/>
</dbReference>
<organism evidence="1">
    <name type="scientific">marine metagenome</name>
    <dbReference type="NCBI Taxonomy" id="408172"/>
    <lineage>
        <taxon>unclassified sequences</taxon>
        <taxon>metagenomes</taxon>
        <taxon>ecological metagenomes</taxon>
    </lineage>
</organism>
<sequence length="187" mass="21304">MLNTLITSKTRINLLLKFFLNPGTKAYLRELAKEFGESTNAIRVELNRLSEAKLIQSTNLGRKVIYRANNKHNLFRDIQSVVRKYVGLDRLVEDVVNRLGSIDAAYVIGDYARGIDSGLIDVVLIGTVDSDTLENFVLKTGDLIDRKIRPLVLNNEEFEKLRARLDIDHALPIWNKEKDSISRHLVT</sequence>
<accession>A0A382NUW2</accession>
<name>A0A382NUW2_9ZZZZ</name>
<proteinExistence type="predicted"/>
<dbReference type="EMBL" id="UINC01102035">
    <property type="protein sequence ID" value="SVC63341.1"/>
    <property type="molecule type" value="Genomic_DNA"/>
</dbReference>
<dbReference type="AlphaFoldDB" id="A0A382NUW2"/>